<evidence type="ECO:0000259" key="5">
    <source>
        <dbReference type="Pfam" id="PF24245"/>
    </source>
</evidence>
<keyword evidence="2" id="KW-0539">Nucleus</keyword>
<proteinExistence type="predicted"/>
<evidence type="ECO:0000313" key="6">
    <source>
        <dbReference type="EMBL" id="KAF2180835.1"/>
    </source>
</evidence>
<feature type="compositionally biased region" description="Polar residues" evidence="4">
    <location>
        <begin position="137"/>
        <end position="153"/>
    </location>
</feature>
<accession>A0A6A6DP89</accession>
<organism evidence="6 7">
    <name type="scientific">Zopfia rhizophila CBS 207.26</name>
    <dbReference type="NCBI Taxonomy" id="1314779"/>
    <lineage>
        <taxon>Eukaryota</taxon>
        <taxon>Fungi</taxon>
        <taxon>Dikarya</taxon>
        <taxon>Ascomycota</taxon>
        <taxon>Pezizomycotina</taxon>
        <taxon>Dothideomycetes</taxon>
        <taxon>Dothideomycetes incertae sedis</taxon>
        <taxon>Zopfiaceae</taxon>
        <taxon>Zopfia</taxon>
    </lineage>
</organism>
<feature type="coiled-coil region" evidence="3">
    <location>
        <begin position="26"/>
        <end position="67"/>
    </location>
</feature>
<evidence type="ECO:0000256" key="4">
    <source>
        <dbReference type="SAM" id="MobiDB-lite"/>
    </source>
</evidence>
<feature type="compositionally biased region" description="Pro residues" evidence="4">
    <location>
        <begin position="174"/>
        <end position="187"/>
    </location>
</feature>
<dbReference type="GO" id="GO:0005634">
    <property type="term" value="C:nucleus"/>
    <property type="evidence" value="ECO:0007669"/>
    <property type="project" value="UniProtKB-SubCell"/>
</dbReference>
<dbReference type="Pfam" id="PF24245">
    <property type="entry name" value="INO80F"/>
    <property type="match status" value="1"/>
</dbReference>
<evidence type="ECO:0000313" key="7">
    <source>
        <dbReference type="Proteomes" id="UP000800200"/>
    </source>
</evidence>
<feature type="domain" description="INO80 complex subunit F" evidence="5">
    <location>
        <begin position="22"/>
        <end position="68"/>
    </location>
</feature>
<dbReference type="Proteomes" id="UP000800200">
    <property type="component" value="Unassembled WGS sequence"/>
</dbReference>
<dbReference type="EMBL" id="ML994656">
    <property type="protein sequence ID" value="KAF2180835.1"/>
    <property type="molecule type" value="Genomic_DNA"/>
</dbReference>
<name>A0A6A6DP89_9PEZI</name>
<reference evidence="6" key="1">
    <citation type="journal article" date="2020" name="Stud. Mycol.">
        <title>101 Dothideomycetes genomes: a test case for predicting lifestyles and emergence of pathogens.</title>
        <authorList>
            <person name="Haridas S."/>
            <person name="Albert R."/>
            <person name="Binder M."/>
            <person name="Bloem J."/>
            <person name="Labutti K."/>
            <person name="Salamov A."/>
            <person name="Andreopoulos B."/>
            <person name="Baker S."/>
            <person name="Barry K."/>
            <person name="Bills G."/>
            <person name="Bluhm B."/>
            <person name="Cannon C."/>
            <person name="Castanera R."/>
            <person name="Culley D."/>
            <person name="Daum C."/>
            <person name="Ezra D."/>
            <person name="Gonzalez J."/>
            <person name="Henrissat B."/>
            <person name="Kuo A."/>
            <person name="Liang C."/>
            <person name="Lipzen A."/>
            <person name="Lutzoni F."/>
            <person name="Magnuson J."/>
            <person name="Mondo S."/>
            <person name="Nolan M."/>
            <person name="Ohm R."/>
            <person name="Pangilinan J."/>
            <person name="Park H.-J."/>
            <person name="Ramirez L."/>
            <person name="Alfaro M."/>
            <person name="Sun H."/>
            <person name="Tritt A."/>
            <person name="Yoshinaga Y."/>
            <person name="Zwiers L.-H."/>
            <person name="Turgeon B."/>
            <person name="Goodwin S."/>
            <person name="Spatafora J."/>
            <person name="Crous P."/>
            <person name="Grigoriev I."/>
        </authorList>
    </citation>
    <scope>NUCLEOTIDE SEQUENCE</scope>
    <source>
        <strain evidence="6">CBS 207.26</strain>
    </source>
</reference>
<comment type="subcellular location">
    <subcellularLocation>
        <location evidence="1">Nucleus</location>
    </subcellularLocation>
</comment>
<sequence>MPQSANRAFSQKDLPPSVEAAYYRKCIELRRRINDIEENNDGTRLRIKRLNRAITKMRLERAFLLEQLHKHMEYNVDDSDRSSSPPPTPTDKPLRSKRSHRKTTPTQGGHLGSGLPDAQHPSPSSAQQQQILHPMNPLSSAQSTPDPSRSNPFFSGVPGAATSPHAVNGTGQPVLPPLHPSHLPPLQPQRATHGLPESRGAYFDAAYDEQRAPENDAEYNGRRRAHSSAQAPPTEPHETANGDRQDRDTEMCDAPPAGSSAFGGAGGFTAVNR</sequence>
<gene>
    <name evidence="6" type="ORF">K469DRAFT_692662</name>
</gene>
<feature type="compositionally biased region" description="Low complexity" evidence="4">
    <location>
        <begin position="118"/>
        <end position="130"/>
    </location>
</feature>
<evidence type="ECO:0000256" key="1">
    <source>
        <dbReference type="ARBA" id="ARBA00004123"/>
    </source>
</evidence>
<dbReference type="AlphaFoldDB" id="A0A6A6DP89"/>
<keyword evidence="3" id="KW-0175">Coiled coil</keyword>
<dbReference type="InterPro" id="IPR056513">
    <property type="entry name" value="INO80F"/>
</dbReference>
<feature type="region of interest" description="Disordered" evidence="4">
    <location>
        <begin position="75"/>
        <end position="273"/>
    </location>
</feature>
<protein>
    <recommendedName>
        <fullName evidence="5">INO80 complex subunit F domain-containing protein</fullName>
    </recommendedName>
</protein>
<feature type="compositionally biased region" description="Basic and acidic residues" evidence="4">
    <location>
        <begin position="235"/>
        <end position="250"/>
    </location>
</feature>
<keyword evidence="7" id="KW-1185">Reference proteome</keyword>
<evidence type="ECO:0000256" key="3">
    <source>
        <dbReference type="SAM" id="Coils"/>
    </source>
</evidence>
<dbReference type="OrthoDB" id="10070927at2759"/>
<evidence type="ECO:0000256" key="2">
    <source>
        <dbReference type="ARBA" id="ARBA00023242"/>
    </source>
</evidence>